<dbReference type="PANTHER" id="PTHR11008">
    <property type="entry name" value="PROTEIN TAKEOUT-LIKE PROTEIN"/>
    <property type="match status" value="1"/>
</dbReference>
<dbReference type="GO" id="GO:0005615">
    <property type="term" value="C:extracellular space"/>
    <property type="evidence" value="ECO:0007669"/>
    <property type="project" value="TreeGrafter"/>
</dbReference>
<protein>
    <recommendedName>
        <fullName evidence="7">Hemolymph juvenile hormone binding protein</fullName>
    </recommendedName>
</protein>
<keyword evidence="2" id="KW-0090">Biological rhythms</keyword>
<dbReference type="Pfam" id="PF06585">
    <property type="entry name" value="JHBP"/>
    <property type="match status" value="1"/>
</dbReference>
<sequence>MWKRCLFVLCSALFVKCQVDLASENYFGKCLPHTIKFDGCIKDVINDLRPHYPTGLPDYGILPLDPFHAAEVPQKRSGPFFNYKLILRNVTESGWTQSQITRFRSDLNKNLVQYTQFFPDKRLKGSYEISGEFFGQKVQNQGSWDLRLIDYTQTTTATRKPIRDSRDVEVENPPIKAKIQIQTCKKLELHIGNLAGGRTIFENMLDWIINTAWQPGFVMLSPLINDLVSTAFTEIFNKDFQHFPFEQVFKNNV</sequence>
<dbReference type="InterPro" id="IPR010562">
    <property type="entry name" value="Haemolymph_juvenile_hormone-bd"/>
</dbReference>
<evidence type="ECO:0008006" key="7">
    <source>
        <dbReference type="Google" id="ProtNLM"/>
    </source>
</evidence>
<evidence type="ECO:0000256" key="2">
    <source>
        <dbReference type="ARBA" id="ARBA00023108"/>
    </source>
</evidence>
<organism evidence="5 6">
    <name type="scientific">Brassicogethes aeneus</name>
    <name type="common">Rape pollen beetle</name>
    <name type="synonym">Meligethes aeneus</name>
    <dbReference type="NCBI Taxonomy" id="1431903"/>
    <lineage>
        <taxon>Eukaryota</taxon>
        <taxon>Metazoa</taxon>
        <taxon>Ecdysozoa</taxon>
        <taxon>Arthropoda</taxon>
        <taxon>Hexapoda</taxon>
        <taxon>Insecta</taxon>
        <taxon>Pterygota</taxon>
        <taxon>Neoptera</taxon>
        <taxon>Endopterygota</taxon>
        <taxon>Coleoptera</taxon>
        <taxon>Polyphaga</taxon>
        <taxon>Cucujiformia</taxon>
        <taxon>Nitidulidae</taxon>
        <taxon>Meligethinae</taxon>
        <taxon>Brassicogethes</taxon>
    </lineage>
</organism>
<accession>A0A9P0B9U8</accession>
<dbReference type="FunFam" id="3.15.10.30:FF:000001">
    <property type="entry name" value="Takeout-like protein 1"/>
    <property type="match status" value="1"/>
</dbReference>
<dbReference type="InterPro" id="IPR038606">
    <property type="entry name" value="To_sf"/>
</dbReference>
<dbReference type="EMBL" id="OV121136">
    <property type="protein sequence ID" value="CAH0558266.1"/>
    <property type="molecule type" value="Genomic_DNA"/>
</dbReference>
<dbReference type="Gene3D" id="3.15.10.30">
    <property type="entry name" value="Haemolymph juvenile hormone binding protein"/>
    <property type="match status" value="1"/>
</dbReference>
<evidence type="ECO:0000256" key="1">
    <source>
        <dbReference type="ARBA" id="ARBA00022729"/>
    </source>
</evidence>
<evidence type="ECO:0000313" key="5">
    <source>
        <dbReference type="EMBL" id="CAH0558266.1"/>
    </source>
</evidence>
<dbReference type="Proteomes" id="UP001154078">
    <property type="component" value="Chromosome 5"/>
</dbReference>
<dbReference type="SMART" id="SM00700">
    <property type="entry name" value="JHBP"/>
    <property type="match status" value="1"/>
</dbReference>
<dbReference type="PANTHER" id="PTHR11008:SF15">
    <property type="entry name" value="CIRCADIAN CLOCK-CONTROLLED PROTEIN"/>
    <property type="match status" value="1"/>
</dbReference>
<gene>
    <name evidence="5" type="ORF">MELIAE_LOCUS8779</name>
</gene>
<evidence type="ECO:0000256" key="3">
    <source>
        <dbReference type="ARBA" id="ARBA00060902"/>
    </source>
</evidence>
<dbReference type="AlphaFoldDB" id="A0A9P0B9U8"/>
<comment type="similarity">
    <text evidence="3">Belongs to the TO family.</text>
</comment>
<dbReference type="GO" id="GO:0007623">
    <property type="term" value="P:circadian rhythm"/>
    <property type="evidence" value="ECO:0007669"/>
    <property type="project" value="UniProtKB-ARBA"/>
</dbReference>
<evidence type="ECO:0000256" key="4">
    <source>
        <dbReference type="SAM" id="SignalP"/>
    </source>
</evidence>
<dbReference type="OrthoDB" id="8183816at2759"/>
<feature type="signal peptide" evidence="4">
    <location>
        <begin position="1"/>
        <end position="17"/>
    </location>
</feature>
<evidence type="ECO:0000313" key="6">
    <source>
        <dbReference type="Proteomes" id="UP001154078"/>
    </source>
</evidence>
<proteinExistence type="inferred from homology"/>
<keyword evidence="6" id="KW-1185">Reference proteome</keyword>
<keyword evidence="1 4" id="KW-0732">Signal</keyword>
<feature type="chain" id="PRO_5040159427" description="Hemolymph juvenile hormone binding protein" evidence="4">
    <location>
        <begin position="18"/>
        <end position="253"/>
    </location>
</feature>
<name>A0A9P0B9U8_BRAAE</name>
<reference evidence="5" key="1">
    <citation type="submission" date="2021-12" db="EMBL/GenBank/DDBJ databases">
        <authorList>
            <person name="King R."/>
        </authorList>
    </citation>
    <scope>NUCLEOTIDE SEQUENCE</scope>
</reference>